<dbReference type="Proteomes" id="UP000191112">
    <property type="component" value="Unassembled WGS sequence"/>
</dbReference>
<evidence type="ECO:0000256" key="3">
    <source>
        <dbReference type="ARBA" id="ARBA00022840"/>
    </source>
</evidence>
<feature type="coiled-coil region" evidence="6">
    <location>
        <begin position="244"/>
        <end position="275"/>
    </location>
</feature>
<evidence type="ECO:0000256" key="4">
    <source>
        <dbReference type="ARBA" id="ARBA00061551"/>
    </source>
</evidence>
<dbReference type="FunFam" id="3.40.50.300:FF:000011">
    <property type="entry name" value="Putative ABC transporter ATP-binding component"/>
    <property type="match status" value="1"/>
</dbReference>
<dbReference type="InterPro" id="IPR027417">
    <property type="entry name" value="P-loop_NTPase"/>
</dbReference>
<name>A0A1T5G1N9_9FLAO</name>
<dbReference type="CDD" id="cd03221">
    <property type="entry name" value="ABCF_EF-3"/>
    <property type="match status" value="2"/>
</dbReference>
<comment type="similarity">
    <text evidence="4">Belongs to the ABC transporter superfamily. ABCF family. YbiT subfamily.</text>
</comment>
<dbReference type="EMBL" id="FUYZ01000009">
    <property type="protein sequence ID" value="SKC02262.1"/>
    <property type="molecule type" value="Genomic_DNA"/>
</dbReference>
<evidence type="ECO:0000259" key="7">
    <source>
        <dbReference type="PROSITE" id="PS50893"/>
    </source>
</evidence>
<dbReference type="InterPro" id="IPR003439">
    <property type="entry name" value="ABC_transporter-like_ATP-bd"/>
</dbReference>
<dbReference type="Pfam" id="PF00005">
    <property type="entry name" value="ABC_tran"/>
    <property type="match status" value="2"/>
</dbReference>
<protein>
    <recommendedName>
        <fullName evidence="5">Probable ATP-binding protein YbiT</fullName>
    </recommendedName>
</protein>
<keyword evidence="3" id="KW-0067">ATP-binding</keyword>
<sequence length="540" mass="61459">MLTVSNLSLQFGKRVLFDEVNIKFTKGNCYGIIGANGAGKSTFLKILSGKQEATTGNVSLEPGKRMSVLEQDHFAFDNFTVLEAVLRGNKKLFEIKEEMDALYAKEDFSDEDGIKAGELGVIYDEMGGWNAESDAQTMLSNVGIKDDMHYQMMSELENKDKVRVLLAQALFGNPDVLILDEPTNDLDIDTIAWLEDFLGGYENTVIVVSHDRHFLDAVCTHIGDLDYSKLNLYTGNYTFWYQASQLATRQRAQANKKAEEKKKELQDFIARFSSNVAKAKQATARKKMIDKLNIEDIKPSSRRYPAIIFDQEREVGDQILEVKGLEKTKDGELLFSNVDINLKKNDKVAIISRNSLAITEFFQIITGNVEADKGNYQWGVTTTQSYMPLDNSSFFQEEINLVDWLRQFVLTDEERHEEYVRGFLGRMLFSGDEALKSSQVLSGGEKMRCMFSRMMLKKANVLVMDEPTNHLDLESITTLNNSLSNFKGNILLSSHDHEMLQTVCNRIIELTPKGVIDRDMSYDEYLEDKKIKELRDQMYS</sequence>
<keyword evidence="2" id="KW-0547">Nucleotide-binding</keyword>
<feature type="domain" description="ABC transporter" evidence="7">
    <location>
        <begin position="2"/>
        <end position="252"/>
    </location>
</feature>
<reference evidence="8 9" key="1">
    <citation type="submission" date="2017-02" db="EMBL/GenBank/DDBJ databases">
        <authorList>
            <person name="Peterson S.W."/>
        </authorList>
    </citation>
    <scope>NUCLEOTIDE SEQUENCE [LARGE SCALE GENOMIC DNA]</scope>
    <source>
        <strain evidence="8 9">DSM 22323</strain>
    </source>
</reference>
<evidence type="ECO:0000256" key="6">
    <source>
        <dbReference type="SAM" id="Coils"/>
    </source>
</evidence>
<dbReference type="SMART" id="SM00382">
    <property type="entry name" value="AAA"/>
    <property type="match status" value="2"/>
</dbReference>
<evidence type="ECO:0000256" key="5">
    <source>
        <dbReference type="ARBA" id="ARBA00074044"/>
    </source>
</evidence>
<dbReference type="AlphaFoldDB" id="A0A1T5G1N9"/>
<keyword evidence="9" id="KW-1185">Reference proteome</keyword>
<dbReference type="SUPFAM" id="SSF52540">
    <property type="entry name" value="P-loop containing nucleoside triphosphate hydrolases"/>
    <property type="match status" value="2"/>
</dbReference>
<dbReference type="GO" id="GO:0016887">
    <property type="term" value="F:ATP hydrolysis activity"/>
    <property type="evidence" value="ECO:0007669"/>
    <property type="project" value="InterPro"/>
</dbReference>
<dbReference type="STRING" id="619805.SAMN05660477_02470"/>
<evidence type="ECO:0000313" key="9">
    <source>
        <dbReference type="Proteomes" id="UP000191112"/>
    </source>
</evidence>
<evidence type="ECO:0000256" key="2">
    <source>
        <dbReference type="ARBA" id="ARBA00022741"/>
    </source>
</evidence>
<dbReference type="FunFam" id="3.40.50.300:FF:000070">
    <property type="entry name" value="Putative ABC transporter ATP-binding component"/>
    <property type="match status" value="1"/>
</dbReference>
<dbReference type="Gene3D" id="3.40.50.300">
    <property type="entry name" value="P-loop containing nucleotide triphosphate hydrolases"/>
    <property type="match status" value="2"/>
</dbReference>
<dbReference type="GO" id="GO:0005524">
    <property type="term" value="F:ATP binding"/>
    <property type="evidence" value="ECO:0007669"/>
    <property type="project" value="UniProtKB-KW"/>
</dbReference>
<evidence type="ECO:0000313" key="8">
    <source>
        <dbReference type="EMBL" id="SKC02262.1"/>
    </source>
</evidence>
<accession>A0A1T5G1N9</accession>
<feature type="domain" description="ABC transporter" evidence="7">
    <location>
        <begin position="320"/>
        <end position="538"/>
    </location>
</feature>
<keyword evidence="1" id="KW-0677">Repeat</keyword>
<dbReference type="OrthoDB" id="1521973at2"/>
<gene>
    <name evidence="8" type="ORF">SAMN05660477_02470</name>
</gene>
<dbReference type="PANTHER" id="PTHR42855">
    <property type="entry name" value="ABC TRANSPORTER ATP-BINDING SUBUNIT"/>
    <property type="match status" value="1"/>
</dbReference>
<dbReference type="Pfam" id="PF12848">
    <property type="entry name" value="ABC_tran_Xtn"/>
    <property type="match status" value="1"/>
</dbReference>
<dbReference type="InterPro" id="IPR051309">
    <property type="entry name" value="ABCF_ATPase"/>
</dbReference>
<keyword evidence="6" id="KW-0175">Coiled coil</keyword>
<dbReference type="PROSITE" id="PS50893">
    <property type="entry name" value="ABC_TRANSPORTER_2"/>
    <property type="match status" value="2"/>
</dbReference>
<dbReference type="RefSeq" id="WP_079667668.1">
    <property type="nucleotide sequence ID" value="NZ_FUYZ01000009.1"/>
</dbReference>
<evidence type="ECO:0000256" key="1">
    <source>
        <dbReference type="ARBA" id="ARBA00022737"/>
    </source>
</evidence>
<dbReference type="InterPro" id="IPR032781">
    <property type="entry name" value="ABC_tran_Xtn"/>
</dbReference>
<organism evidence="8 9">
    <name type="scientific">Soonwooa buanensis</name>
    <dbReference type="NCBI Taxonomy" id="619805"/>
    <lineage>
        <taxon>Bacteria</taxon>
        <taxon>Pseudomonadati</taxon>
        <taxon>Bacteroidota</taxon>
        <taxon>Flavobacteriia</taxon>
        <taxon>Flavobacteriales</taxon>
        <taxon>Weeksellaceae</taxon>
        <taxon>Chryseobacterium group</taxon>
        <taxon>Soonwooa</taxon>
    </lineage>
</organism>
<dbReference type="PANTHER" id="PTHR42855:SF2">
    <property type="entry name" value="DRUG RESISTANCE ABC TRANSPORTER,ATP-BINDING PROTEIN"/>
    <property type="match status" value="1"/>
</dbReference>
<proteinExistence type="inferred from homology"/>
<dbReference type="InterPro" id="IPR003593">
    <property type="entry name" value="AAA+_ATPase"/>
</dbReference>